<evidence type="ECO:0000313" key="5">
    <source>
        <dbReference type="Proteomes" id="UP001159428"/>
    </source>
</evidence>
<organism evidence="4 5">
    <name type="scientific">Pocillopora meandrina</name>
    <dbReference type="NCBI Taxonomy" id="46732"/>
    <lineage>
        <taxon>Eukaryota</taxon>
        <taxon>Metazoa</taxon>
        <taxon>Cnidaria</taxon>
        <taxon>Anthozoa</taxon>
        <taxon>Hexacorallia</taxon>
        <taxon>Scleractinia</taxon>
        <taxon>Astrocoeniina</taxon>
        <taxon>Pocilloporidae</taxon>
        <taxon>Pocillopora</taxon>
    </lineage>
</organism>
<dbReference type="Proteomes" id="UP001159428">
    <property type="component" value="Unassembled WGS sequence"/>
</dbReference>
<evidence type="ECO:0000256" key="3">
    <source>
        <dbReference type="RuleBase" id="RU000363"/>
    </source>
</evidence>
<proteinExistence type="inferred from homology"/>
<evidence type="ECO:0000256" key="2">
    <source>
        <dbReference type="ARBA" id="ARBA00023002"/>
    </source>
</evidence>
<keyword evidence="2" id="KW-0560">Oxidoreductase</keyword>
<dbReference type="PRINTS" id="PR00080">
    <property type="entry name" value="SDRFAMILY"/>
</dbReference>
<dbReference type="PRINTS" id="PR00081">
    <property type="entry name" value="GDHRDH"/>
</dbReference>
<sequence length="253" mass="28574">MRINTLAHFWVRFELSKFSQNFIILNVLFTIRVSNTKYTYKRISSLFQLLGRRHFIFEAKHSRQKVKISKSITPDSGLDLCLTTKVNRKNCPKRHINFSFLTFKEDAIHLGLLPGKGALKPAQDSPDKLKFFRLQETIVNSYLFLSLYTVRAFLPDMVEKNKGHVVNITSIAGSFATANLTDYCASKFGATGFSQSLTLQLCEMGKTGIKVTCVQPYTVNTGLVWYPKARFPSLYPVLDRARLCGQGGCGSHS</sequence>
<comment type="caution">
    <text evidence="4">The sequence shown here is derived from an EMBL/GenBank/DDBJ whole genome shotgun (WGS) entry which is preliminary data.</text>
</comment>
<accession>A0AAU9XE76</accession>
<dbReference type="Gene3D" id="3.40.50.720">
    <property type="entry name" value="NAD(P)-binding Rossmann-like Domain"/>
    <property type="match status" value="1"/>
</dbReference>
<evidence type="ECO:0000256" key="1">
    <source>
        <dbReference type="ARBA" id="ARBA00006484"/>
    </source>
</evidence>
<comment type="similarity">
    <text evidence="1 3">Belongs to the short-chain dehydrogenases/reductases (SDR) family.</text>
</comment>
<dbReference type="InterPro" id="IPR036291">
    <property type="entry name" value="NAD(P)-bd_dom_sf"/>
</dbReference>
<dbReference type="AlphaFoldDB" id="A0AAU9XE76"/>
<gene>
    <name evidence="4" type="ORF">PMEA_00020622</name>
</gene>
<dbReference type="EMBL" id="CALNXJ010000038">
    <property type="protein sequence ID" value="CAH3143584.1"/>
    <property type="molecule type" value="Genomic_DNA"/>
</dbReference>
<protein>
    <submittedName>
        <fullName evidence="4">Uncharacterized protein</fullName>
    </submittedName>
</protein>
<dbReference type="PANTHER" id="PTHR24322">
    <property type="entry name" value="PKSB"/>
    <property type="match status" value="1"/>
</dbReference>
<dbReference type="SUPFAM" id="SSF51735">
    <property type="entry name" value="NAD(P)-binding Rossmann-fold domains"/>
    <property type="match status" value="1"/>
</dbReference>
<evidence type="ECO:0000313" key="4">
    <source>
        <dbReference type="EMBL" id="CAH3143584.1"/>
    </source>
</evidence>
<dbReference type="Pfam" id="PF00106">
    <property type="entry name" value="adh_short"/>
    <property type="match status" value="1"/>
</dbReference>
<name>A0AAU9XE76_9CNID</name>
<dbReference type="GO" id="GO:0016616">
    <property type="term" value="F:oxidoreductase activity, acting on the CH-OH group of donors, NAD or NADP as acceptor"/>
    <property type="evidence" value="ECO:0007669"/>
    <property type="project" value="TreeGrafter"/>
</dbReference>
<dbReference type="InterPro" id="IPR002347">
    <property type="entry name" value="SDR_fam"/>
</dbReference>
<dbReference type="PANTHER" id="PTHR24322:SF736">
    <property type="entry name" value="RETINOL DEHYDROGENASE 10"/>
    <property type="match status" value="1"/>
</dbReference>
<keyword evidence="5" id="KW-1185">Reference proteome</keyword>
<reference evidence="4 5" key="1">
    <citation type="submission" date="2022-05" db="EMBL/GenBank/DDBJ databases">
        <authorList>
            <consortium name="Genoscope - CEA"/>
            <person name="William W."/>
        </authorList>
    </citation>
    <scope>NUCLEOTIDE SEQUENCE [LARGE SCALE GENOMIC DNA]</scope>
</reference>